<organism evidence="3 4">
    <name type="scientific">Parabacteroides hominis</name>
    <dbReference type="NCBI Taxonomy" id="2763057"/>
    <lineage>
        <taxon>Bacteria</taxon>
        <taxon>Pseudomonadati</taxon>
        <taxon>Bacteroidota</taxon>
        <taxon>Bacteroidia</taxon>
        <taxon>Bacteroidales</taxon>
        <taxon>Tannerellaceae</taxon>
        <taxon>Parabacteroides</taxon>
    </lineage>
</organism>
<dbReference type="Pfam" id="PF12773">
    <property type="entry name" value="DZR"/>
    <property type="match status" value="1"/>
</dbReference>
<dbReference type="EMBL" id="JACOOJ010000001">
    <property type="protein sequence ID" value="MBC5631336.1"/>
    <property type="molecule type" value="Genomic_DNA"/>
</dbReference>
<dbReference type="RefSeq" id="WP_186928074.1">
    <property type="nucleotide sequence ID" value="NZ_JACOOJ010000001.1"/>
</dbReference>
<feature type="domain" description="DZANK-type" evidence="2">
    <location>
        <begin position="102"/>
        <end position="155"/>
    </location>
</feature>
<evidence type="ECO:0000313" key="4">
    <source>
        <dbReference type="Proteomes" id="UP000651475"/>
    </source>
</evidence>
<protein>
    <submittedName>
        <fullName evidence="3">Zinc ribbon domain-containing protein</fullName>
    </submittedName>
</protein>
<name>A0ABR7DIR6_9BACT</name>
<dbReference type="InterPro" id="IPR025874">
    <property type="entry name" value="DZR"/>
</dbReference>
<comment type="caution">
    <text evidence="3">The sequence shown here is derived from an EMBL/GenBank/DDBJ whole genome shotgun (WGS) entry which is preliminary data.</text>
</comment>
<keyword evidence="4" id="KW-1185">Reference proteome</keyword>
<evidence type="ECO:0000256" key="1">
    <source>
        <dbReference type="SAM" id="Coils"/>
    </source>
</evidence>
<reference evidence="3 4" key="1">
    <citation type="submission" date="2020-08" db="EMBL/GenBank/DDBJ databases">
        <title>Genome public.</title>
        <authorList>
            <person name="Liu C."/>
            <person name="Sun Q."/>
        </authorList>
    </citation>
    <scope>NUCLEOTIDE SEQUENCE [LARGE SCALE GENOMIC DNA]</scope>
    <source>
        <strain evidence="3 4">NSJ-79</strain>
    </source>
</reference>
<keyword evidence="1" id="KW-0175">Coiled coil</keyword>
<proteinExistence type="predicted"/>
<gene>
    <name evidence="3" type="ORF">H8S65_00905</name>
</gene>
<feature type="coiled-coil region" evidence="1">
    <location>
        <begin position="66"/>
        <end position="93"/>
    </location>
</feature>
<sequence length="159" mass="17135">MSSIIDGIVKGVAGLMPQDDPDVKIFNAQSELKDFSKKEETIYARLGKQVYETDGGESYPEIKAELDLLAANRQAAEGRLKAAREEKAAREHAEAEEAARSCPNCGAYNPEGTNFCQECGSRLAQPMQQAPAAKRFCPNCGTEIAAGQRFCSGCGAKIE</sequence>
<evidence type="ECO:0000259" key="2">
    <source>
        <dbReference type="Pfam" id="PF12773"/>
    </source>
</evidence>
<accession>A0ABR7DIR6</accession>
<evidence type="ECO:0000313" key="3">
    <source>
        <dbReference type="EMBL" id="MBC5631336.1"/>
    </source>
</evidence>
<dbReference type="Proteomes" id="UP000651475">
    <property type="component" value="Unassembled WGS sequence"/>
</dbReference>